<organism evidence="3 4">
    <name type="scientific">Carya illinoinensis</name>
    <name type="common">Pecan</name>
    <dbReference type="NCBI Taxonomy" id="32201"/>
    <lineage>
        <taxon>Eukaryota</taxon>
        <taxon>Viridiplantae</taxon>
        <taxon>Streptophyta</taxon>
        <taxon>Embryophyta</taxon>
        <taxon>Tracheophyta</taxon>
        <taxon>Spermatophyta</taxon>
        <taxon>Magnoliopsida</taxon>
        <taxon>eudicotyledons</taxon>
        <taxon>Gunneridae</taxon>
        <taxon>Pentapetalae</taxon>
        <taxon>rosids</taxon>
        <taxon>fabids</taxon>
        <taxon>Fagales</taxon>
        <taxon>Juglandaceae</taxon>
        <taxon>Carya</taxon>
    </lineage>
</organism>
<keyword evidence="2" id="KW-0210">Decarboxylase</keyword>
<dbReference type="AlphaFoldDB" id="A0A922JKP3"/>
<comment type="caution">
    <text evidence="3">The sequence shown here is derived from an EMBL/GenBank/DDBJ whole genome shotgun (WGS) entry which is preliminary data.</text>
</comment>
<evidence type="ECO:0000256" key="2">
    <source>
        <dbReference type="ARBA" id="ARBA00022793"/>
    </source>
</evidence>
<gene>
    <name evidence="3" type="ORF">I3842_05G040700</name>
</gene>
<evidence type="ECO:0000313" key="3">
    <source>
        <dbReference type="EMBL" id="KAG6711188.1"/>
    </source>
</evidence>
<dbReference type="PANTHER" id="PTHR46101">
    <property type="match status" value="1"/>
</dbReference>
<name>A0A922JKP3_CARIL</name>
<dbReference type="InterPro" id="IPR051151">
    <property type="entry name" value="Group_II_Decarboxylase"/>
</dbReference>
<evidence type="ECO:0000256" key="1">
    <source>
        <dbReference type="ARBA" id="ARBA00009533"/>
    </source>
</evidence>
<evidence type="ECO:0000313" key="4">
    <source>
        <dbReference type="Proteomes" id="UP000811246"/>
    </source>
</evidence>
<protein>
    <submittedName>
        <fullName evidence="3">Uncharacterized protein</fullName>
    </submittedName>
</protein>
<accession>A0A922JKP3</accession>
<dbReference type="Proteomes" id="UP000811246">
    <property type="component" value="Chromosome 5"/>
</dbReference>
<proteinExistence type="inferred from homology"/>
<dbReference type="PANTHER" id="PTHR46101:SF21">
    <property type="entry name" value="SERINE DECARBOXYLASE"/>
    <property type="match status" value="1"/>
</dbReference>
<comment type="similarity">
    <text evidence="1">Belongs to the group II decarboxylase family.</text>
</comment>
<reference evidence="3" key="1">
    <citation type="submission" date="2021-01" db="EMBL/GenBank/DDBJ databases">
        <authorList>
            <person name="Lovell J.T."/>
            <person name="Bentley N."/>
            <person name="Bhattarai G."/>
            <person name="Jenkins J.W."/>
            <person name="Sreedasyam A."/>
            <person name="Alarcon Y."/>
            <person name="Bock C."/>
            <person name="Boston L."/>
            <person name="Carlson J."/>
            <person name="Cervantes K."/>
            <person name="Clermont K."/>
            <person name="Krom N."/>
            <person name="Kubenka K."/>
            <person name="Mamidi S."/>
            <person name="Mattison C."/>
            <person name="Monteros M."/>
            <person name="Pisani C."/>
            <person name="Plott C."/>
            <person name="Rajasekar S."/>
            <person name="Rhein H.S."/>
            <person name="Rohla C."/>
            <person name="Song M."/>
            <person name="Hilaire R.S."/>
            <person name="Shu S."/>
            <person name="Wells L."/>
            <person name="Wang X."/>
            <person name="Webber J."/>
            <person name="Heerema R.J."/>
            <person name="Klein P."/>
            <person name="Conner P."/>
            <person name="Grauke L."/>
            <person name="Grimwood J."/>
            <person name="Schmutz J."/>
            <person name="Randall J.J."/>
        </authorList>
    </citation>
    <scope>NUCLEOTIDE SEQUENCE</scope>
    <source>
        <tissue evidence="3">Leaf</tissue>
    </source>
</reference>
<dbReference type="EMBL" id="CM031829">
    <property type="protein sequence ID" value="KAG6711188.1"/>
    <property type="molecule type" value="Genomic_DNA"/>
</dbReference>
<keyword evidence="2" id="KW-0456">Lyase</keyword>
<sequence length="62" mass="6983">MWQLACQGNIAHVVLMPNVIVEKIDHFLDELVQKRATWFQEGKLQPTCIGSNVGEENCICAL</sequence>
<dbReference type="GO" id="GO:0016831">
    <property type="term" value="F:carboxy-lyase activity"/>
    <property type="evidence" value="ECO:0007669"/>
    <property type="project" value="UniProtKB-KW"/>
</dbReference>